<evidence type="ECO:0000313" key="13">
    <source>
        <dbReference type="Proteomes" id="UP000199759"/>
    </source>
</evidence>
<dbReference type="AlphaFoldDB" id="A0A1G9U6J1"/>
<evidence type="ECO:0000256" key="4">
    <source>
        <dbReference type="ARBA" id="ARBA00022538"/>
    </source>
</evidence>
<dbReference type="InterPro" id="IPR038770">
    <property type="entry name" value="Na+/solute_symporter_sf"/>
</dbReference>
<accession>A0A1G9U6J1</accession>
<dbReference type="STRING" id="144026.SAMN04488568_11415"/>
<name>A0A1G9U6J1_9PROT</name>
<keyword evidence="4" id="KW-0633">Potassium transport</keyword>
<dbReference type="Pfam" id="PF00999">
    <property type="entry name" value="Na_H_Exchanger"/>
    <property type="match status" value="1"/>
</dbReference>
<evidence type="ECO:0000256" key="9">
    <source>
        <dbReference type="ARBA" id="ARBA00023136"/>
    </source>
</evidence>
<gene>
    <name evidence="12" type="ORF">SAMN04488568_11415</name>
</gene>
<dbReference type="InterPro" id="IPR003148">
    <property type="entry name" value="RCK_N"/>
</dbReference>
<keyword evidence="7 10" id="KW-1133">Transmembrane helix</keyword>
<keyword evidence="2" id="KW-0813">Transport</keyword>
<dbReference type="PANTHER" id="PTHR46157">
    <property type="entry name" value="K(+) EFFLUX ANTIPORTER 3, CHLOROPLASTIC"/>
    <property type="match status" value="1"/>
</dbReference>
<dbReference type="Gene3D" id="3.40.50.720">
    <property type="entry name" value="NAD(P)-binding Rossmann-like Domain"/>
    <property type="match status" value="1"/>
</dbReference>
<evidence type="ECO:0000256" key="5">
    <source>
        <dbReference type="ARBA" id="ARBA00022692"/>
    </source>
</evidence>
<protein>
    <submittedName>
        <fullName evidence="12">Kef-type potassium/proton antiporter, CPA2 family</fullName>
    </submittedName>
</protein>
<feature type="domain" description="RCK N-terminal" evidence="11">
    <location>
        <begin position="424"/>
        <end position="540"/>
    </location>
</feature>
<feature type="transmembrane region" description="Helical" evidence="10">
    <location>
        <begin position="6"/>
        <end position="23"/>
    </location>
</feature>
<evidence type="ECO:0000256" key="10">
    <source>
        <dbReference type="SAM" id="Phobius"/>
    </source>
</evidence>
<evidence type="ECO:0000256" key="7">
    <source>
        <dbReference type="ARBA" id="ARBA00022989"/>
    </source>
</evidence>
<dbReference type="PROSITE" id="PS51201">
    <property type="entry name" value="RCK_N"/>
    <property type="match status" value="1"/>
</dbReference>
<dbReference type="RefSeq" id="WP_091770713.1">
    <property type="nucleotide sequence ID" value="NZ_FNHG01000014.1"/>
</dbReference>
<feature type="transmembrane region" description="Helical" evidence="10">
    <location>
        <begin position="112"/>
        <end position="133"/>
    </location>
</feature>
<dbReference type="PANTHER" id="PTHR46157:SF4">
    <property type="entry name" value="K(+) EFFLUX ANTIPORTER 3, CHLOROPLASTIC"/>
    <property type="match status" value="1"/>
</dbReference>
<keyword evidence="8" id="KW-0406">Ion transport</keyword>
<dbReference type="FunFam" id="3.40.50.720:FF:000036">
    <property type="entry name" value="Glutathione-regulated potassium-efflux system protein KefB"/>
    <property type="match status" value="1"/>
</dbReference>
<dbReference type="GO" id="GO:1902600">
    <property type="term" value="P:proton transmembrane transport"/>
    <property type="evidence" value="ECO:0007669"/>
    <property type="project" value="InterPro"/>
</dbReference>
<keyword evidence="3" id="KW-0050">Antiport</keyword>
<dbReference type="EMBL" id="FNHG01000014">
    <property type="protein sequence ID" value="SDM55561.1"/>
    <property type="molecule type" value="Genomic_DNA"/>
</dbReference>
<dbReference type="GO" id="GO:0015297">
    <property type="term" value="F:antiporter activity"/>
    <property type="evidence" value="ECO:0007669"/>
    <property type="project" value="UniProtKB-KW"/>
</dbReference>
<dbReference type="GO" id="GO:0012505">
    <property type="term" value="C:endomembrane system"/>
    <property type="evidence" value="ECO:0007669"/>
    <property type="project" value="UniProtKB-SubCell"/>
</dbReference>
<dbReference type="Pfam" id="PF02254">
    <property type="entry name" value="TrkA_N"/>
    <property type="match status" value="1"/>
</dbReference>
<feature type="transmembrane region" description="Helical" evidence="10">
    <location>
        <begin position="145"/>
        <end position="168"/>
    </location>
</feature>
<dbReference type="InterPro" id="IPR036291">
    <property type="entry name" value="NAD(P)-bd_dom_sf"/>
</dbReference>
<feature type="transmembrane region" description="Helical" evidence="10">
    <location>
        <begin position="381"/>
        <end position="400"/>
    </location>
</feature>
<dbReference type="GO" id="GO:0005886">
    <property type="term" value="C:plasma membrane"/>
    <property type="evidence" value="ECO:0007669"/>
    <property type="project" value="TreeGrafter"/>
</dbReference>
<evidence type="ECO:0000256" key="1">
    <source>
        <dbReference type="ARBA" id="ARBA00004127"/>
    </source>
</evidence>
<dbReference type="SUPFAM" id="SSF51735">
    <property type="entry name" value="NAD(P)-binding Rossmann-fold domains"/>
    <property type="match status" value="1"/>
</dbReference>
<evidence type="ECO:0000256" key="6">
    <source>
        <dbReference type="ARBA" id="ARBA00022958"/>
    </source>
</evidence>
<feature type="transmembrane region" description="Helical" evidence="10">
    <location>
        <begin position="203"/>
        <end position="225"/>
    </location>
</feature>
<keyword evidence="13" id="KW-1185">Reference proteome</keyword>
<dbReference type="Proteomes" id="UP000199759">
    <property type="component" value="Unassembled WGS sequence"/>
</dbReference>
<evidence type="ECO:0000256" key="8">
    <source>
        <dbReference type="ARBA" id="ARBA00023065"/>
    </source>
</evidence>
<keyword evidence="5 10" id="KW-0812">Transmembrane</keyword>
<comment type="subcellular location">
    <subcellularLocation>
        <location evidence="1">Endomembrane system</location>
        <topology evidence="1">Multi-pass membrane protein</topology>
    </subcellularLocation>
</comment>
<feature type="transmembrane region" description="Helical" evidence="10">
    <location>
        <begin position="30"/>
        <end position="48"/>
    </location>
</feature>
<reference evidence="12 13" key="1">
    <citation type="submission" date="2016-10" db="EMBL/GenBank/DDBJ databases">
        <authorList>
            <person name="de Groot N.N."/>
        </authorList>
    </citation>
    <scope>NUCLEOTIDE SEQUENCE [LARGE SCALE GENOMIC DNA]</scope>
    <source>
        <strain evidence="12 13">DSM 16077</strain>
    </source>
</reference>
<sequence length="624" mass="66975">MESFLLQAAIYLGAGVVAVLIAHRLGLGSVLGYLLAGIAIAPLLELVGSHTEDVQHFAEFGVVIMMFLVGLELQPRLLWDMRVRLIGLGGMQVAVTALTLAGGLALGMDWRVAIALGMILSLSSTAIVLQTLGEKGWLRSEGGQSAFSVLLFQDVAVIPMLALMPLLAVSAGTGEMPMAGGPLLADAADAPAADISLIMHLPAWGQALLTLGAVVLVVLVGRYLTRPVFRAIGRTGLHEIFFAASLLLVMSIALLMGWVGLSAALGTFLAGVVLADSEYRHELVSVLEPFKGLLLGVFFITVGAGMQFSLLAQTPGLILGLVLALILVKGVILWGLTLVFGIRGHARWLFTFSLAQSGEFGFVLLTYAVGVQVLPDHIANITGLVVALSMMATPLVMIVFERWVSPHVSPRGGASRPADLIEEEAPVIIAGMGRFGQIVQRLLVMDGHRPVVLDNSPAHIEVLRKFGIQVYYGDALRPGLLEAAGIAKARLLIVATDSQERAVELVQHVKQRFPHIRIIARAASREHVYQLRAAGADSAIRELFGSSLEAGRQALEFLGRSPSQAERKIKAFAEHDEESLRQLFEVWDADTDVFDNAAYMERAHSRVVSLAELMAEDAEERLES</sequence>
<evidence type="ECO:0000256" key="2">
    <source>
        <dbReference type="ARBA" id="ARBA00022448"/>
    </source>
</evidence>
<dbReference type="Gene3D" id="1.20.1530.20">
    <property type="match status" value="1"/>
</dbReference>
<organism evidence="12 13">
    <name type="scientific">Maricaulis salignorans</name>
    <dbReference type="NCBI Taxonomy" id="144026"/>
    <lineage>
        <taxon>Bacteria</taxon>
        <taxon>Pseudomonadati</taxon>
        <taxon>Pseudomonadota</taxon>
        <taxon>Alphaproteobacteria</taxon>
        <taxon>Maricaulales</taxon>
        <taxon>Maricaulaceae</taxon>
        <taxon>Maricaulis</taxon>
    </lineage>
</organism>
<feature type="transmembrane region" description="Helical" evidence="10">
    <location>
        <begin position="318"/>
        <end position="342"/>
    </location>
</feature>
<feature type="transmembrane region" description="Helical" evidence="10">
    <location>
        <begin position="54"/>
        <end position="73"/>
    </location>
</feature>
<feature type="transmembrane region" description="Helical" evidence="10">
    <location>
        <begin position="85"/>
        <end position="106"/>
    </location>
</feature>
<evidence type="ECO:0000259" key="11">
    <source>
        <dbReference type="PROSITE" id="PS51201"/>
    </source>
</evidence>
<proteinExistence type="predicted"/>
<evidence type="ECO:0000313" key="12">
    <source>
        <dbReference type="EMBL" id="SDM55561.1"/>
    </source>
</evidence>
<feature type="transmembrane region" description="Helical" evidence="10">
    <location>
        <begin position="246"/>
        <end position="273"/>
    </location>
</feature>
<keyword evidence="9 10" id="KW-0472">Membrane</keyword>
<evidence type="ECO:0000256" key="3">
    <source>
        <dbReference type="ARBA" id="ARBA00022449"/>
    </source>
</evidence>
<dbReference type="GO" id="GO:0006813">
    <property type="term" value="P:potassium ion transport"/>
    <property type="evidence" value="ECO:0007669"/>
    <property type="project" value="UniProtKB-KW"/>
</dbReference>
<keyword evidence="6" id="KW-0630">Potassium</keyword>
<feature type="transmembrane region" description="Helical" evidence="10">
    <location>
        <begin position="348"/>
        <end position="369"/>
    </location>
</feature>
<dbReference type="OrthoDB" id="9781411at2"/>
<feature type="transmembrane region" description="Helical" evidence="10">
    <location>
        <begin position="293"/>
        <end position="311"/>
    </location>
</feature>
<dbReference type="InterPro" id="IPR006153">
    <property type="entry name" value="Cation/H_exchanger_TM"/>
</dbReference>